<dbReference type="Pfam" id="PF00069">
    <property type="entry name" value="Pkinase"/>
    <property type="match status" value="1"/>
</dbReference>
<dbReference type="PROSITE" id="PS50011">
    <property type="entry name" value="PROTEIN_KINASE_DOM"/>
    <property type="match status" value="1"/>
</dbReference>
<evidence type="ECO:0000256" key="5">
    <source>
        <dbReference type="ARBA" id="ARBA00022840"/>
    </source>
</evidence>
<organism evidence="7 8">
    <name type="scientific">Tritrichomonas foetus</name>
    <dbReference type="NCBI Taxonomy" id="1144522"/>
    <lineage>
        <taxon>Eukaryota</taxon>
        <taxon>Metamonada</taxon>
        <taxon>Parabasalia</taxon>
        <taxon>Tritrichomonadida</taxon>
        <taxon>Tritrichomonadidae</taxon>
        <taxon>Tritrichomonas</taxon>
    </lineage>
</organism>
<dbReference type="AlphaFoldDB" id="A0A1J4KWT7"/>
<proteinExistence type="predicted"/>
<dbReference type="GO" id="GO:0005524">
    <property type="term" value="F:ATP binding"/>
    <property type="evidence" value="ECO:0007669"/>
    <property type="project" value="UniProtKB-KW"/>
</dbReference>
<keyword evidence="4 7" id="KW-0418">Kinase</keyword>
<protein>
    <submittedName>
        <fullName evidence="7">CAMK family protein kinase</fullName>
    </submittedName>
</protein>
<dbReference type="GO" id="GO:0005634">
    <property type="term" value="C:nucleus"/>
    <property type="evidence" value="ECO:0007669"/>
    <property type="project" value="TreeGrafter"/>
</dbReference>
<evidence type="ECO:0000256" key="1">
    <source>
        <dbReference type="ARBA" id="ARBA00022527"/>
    </source>
</evidence>
<reference evidence="7" key="1">
    <citation type="submission" date="2016-10" db="EMBL/GenBank/DDBJ databases">
        <authorList>
            <person name="Benchimol M."/>
            <person name="Almeida L.G."/>
            <person name="Vasconcelos A.T."/>
            <person name="Perreira-Neves A."/>
            <person name="Rosa I.A."/>
            <person name="Tasca T."/>
            <person name="Bogo M.R."/>
            <person name="de Souza W."/>
        </authorList>
    </citation>
    <scope>NUCLEOTIDE SEQUENCE [LARGE SCALE GENOMIC DNA]</scope>
    <source>
        <strain evidence="7">K</strain>
    </source>
</reference>
<evidence type="ECO:0000256" key="2">
    <source>
        <dbReference type="ARBA" id="ARBA00022679"/>
    </source>
</evidence>
<keyword evidence="8" id="KW-1185">Reference proteome</keyword>
<dbReference type="SMART" id="SM00220">
    <property type="entry name" value="S_TKc"/>
    <property type="match status" value="1"/>
</dbReference>
<dbReference type="PANTHER" id="PTHR24345">
    <property type="entry name" value="SERINE/THREONINE-PROTEIN KINASE PLK"/>
    <property type="match status" value="1"/>
</dbReference>
<dbReference type="RefSeq" id="XP_068367302.1">
    <property type="nucleotide sequence ID" value="XM_068491164.1"/>
</dbReference>
<feature type="domain" description="Protein kinase" evidence="6">
    <location>
        <begin position="15"/>
        <end position="279"/>
    </location>
</feature>
<evidence type="ECO:0000313" key="7">
    <source>
        <dbReference type="EMBL" id="OHT14166.1"/>
    </source>
</evidence>
<accession>A0A1J4KWT7</accession>
<dbReference type="InterPro" id="IPR000719">
    <property type="entry name" value="Prot_kinase_dom"/>
</dbReference>
<evidence type="ECO:0000256" key="3">
    <source>
        <dbReference type="ARBA" id="ARBA00022741"/>
    </source>
</evidence>
<dbReference type="Proteomes" id="UP000179807">
    <property type="component" value="Unassembled WGS sequence"/>
</dbReference>
<dbReference type="VEuPathDB" id="TrichDB:TRFO_03230"/>
<dbReference type="InterPro" id="IPR011009">
    <property type="entry name" value="Kinase-like_dom_sf"/>
</dbReference>
<dbReference type="GO" id="GO:0004674">
    <property type="term" value="F:protein serine/threonine kinase activity"/>
    <property type="evidence" value="ECO:0007669"/>
    <property type="project" value="UniProtKB-KW"/>
</dbReference>
<dbReference type="EMBL" id="MLAK01000421">
    <property type="protein sequence ID" value="OHT14166.1"/>
    <property type="molecule type" value="Genomic_DNA"/>
</dbReference>
<comment type="caution">
    <text evidence="7">The sequence shown here is derived from an EMBL/GenBank/DDBJ whole genome shotgun (WGS) entry which is preliminary data.</text>
</comment>
<evidence type="ECO:0000313" key="8">
    <source>
        <dbReference type="Proteomes" id="UP000179807"/>
    </source>
</evidence>
<dbReference type="GeneID" id="94825868"/>
<gene>
    <name evidence="7" type="ORF">TRFO_03230</name>
</gene>
<keyword evidence="2" id="KW-0808">Transferase</keyword>
<name>A0A1J4KWT7_9EUKA</name>
<dbReference type="SUPFAM" id="SSF56112">
    <property type="entry name" value="Protein kinase-like (PK-like)"/>
    <property type="match status" value="1"/>
</dbReference>
<keyword evidence="5" id="KW-0067">ATP-binding</keyword>
<keyword evidence="1" id="KW-0723">Serine/threonine-protein kinase</keyword>
<dbReference type="Gene3D" id="1.10.510.10">
    <property type="entry name" value="Transferase(Phosphotransferase) domain 1"/>
    <property type="match status" value="1"/>
</dbReference>
<evidence type="ECO:0000256" key="4">
    <source>
        <dbReference type="ARBA" id="ARBA00022777"/>
    </source>
</evidence>
<dbReference type="PANTHER" id="PTHR24345:SF0">
    <property type="entry name" value="CELL CYCLE SERINE_THREONINE-PROTEIN KINASE CDC5_MSD2"/>
    <property type="match status" value="1"/>
</dbReference>
<sequence length="380" mass="43185">MASAQYSLFPMPDEYKYVREMTNGFLGPTALVTQNDGKLFVLKVVEKSRLGSDNAVKIFVERLNHIKSLNLPNIVSYSKIIIQNNNIFLLRDYIESPSLSDVIDLTCEKPSTDKENSIKFVDYNRLWKLLLATYNSLHAHKIYPTFVKPNNIFFMPDKTVFITDIYTPPQDFDLMAKSPNPFDIGFLAPEFFTRSIQPDKTADTWSLGILLIYMYTGSLPWSTKNVFMMLNQITRGQLNINVDLPDSVKYVVSRFVQVEPSHRPMLDSLLTDMENYKNFSNSASLYPTGYQLKKLDSSPIVTMPPLSSSPLMITDSVSPPVKARRKLNTNIGAIAAKNREKKPVHYANMTVSRTHVNLTPPICVVRCRVADPILVSRNPR</sequence>
<evidence type="ECO:0000259" key="6">
    <source>
        <dbReference type="PROSITE" id="PS50011"/>
    </source>
</evidence>
<keyword evidence="3" id="KW-0547">Nucleotide-binding</keyword>